<protein>
    <recommendedName>
        <fullName evidence="3">ABM domain-containing protein</fullName>
    </recommendedName>
</protein>
<dbReference type="SUPFAM" id="SSF54909">
    <property type="entry name" value="Dimeric alpha+beta barrel"/>
    <property type="match status" value="1"/>
</dbReference>
<keyword evidence="1" id="KW-0614">Plasmid</keyword>
<sequence>MECAPTLLTRGLPTPDLPHQTVFDVVQLQQAPALELCAELRSEVAIAFAALFGPENTGLLSHFDSEPLAGAREYCARNTADSLGMPRIAEVSMSARSSGLPAVAWATMEDHTVRFRNSEAFSKWREIVGPHFSKAPQVKHLEHVYLGF</sequence>
<evidence type="ECO:0000313" key="1">
    <source>
        <dbReference type="EMBL" id="ABM10626.1"/>
    </source>
</evidence>
<dbReference type="HOGENOM" id="CLU_1755070_0_0_11"/>
<dbReference type="Gene3D" id="3.30.70.100">
    <property type="match status" value="1"/>
</dbReference>
<dbReference type="InterPro" id="IPR011008">
    <property type="entry name" value="Dimeric_a/b-barrel"/>
</dbReference>
<dbReference type="eggNOG" id="COG2329">
    <property type="taxonomic scope" value="Bacteria"/>
</dbReference>
<proteinExistence type="predicted"/>
<evidence type="ECO:0008006" key="3">
    <source>
        <dbReference type="Google" id="ProtNLM"/>
    </source>
</evidence>
<dbReference type="AlphaFoldDB" id="A1RDH4"/>
<reference evidence="1 2" key="1">
    <citation type="journal article" date="2006" name="PLoS Genet.">
        <title>Secrets of soil survival revealed by the genome sequence of Arthrobacter aurescens TC1.</title>
        <authorList>
            <person name="Mongodin E.F."/>
            <person name="Shapir N."/>
            <person name="Daugherty S.C."/>
            <person name="DeBoy R.T."/>
            <person name="Emerson J.B."/>
            <person name="Shvartzbeyn A."/>
            <person name="Radune D."/>
            <person name="Vamathevan J."/>
            <person name="Riggs F."/>
            <person name="Grinberg V."/>
            <person name="Khouri H."/>
            <person name="Wackett L.P."/>
            <person name="Nelson K.E."/>
            <person name="Sadowsky M.J."/>
        </authorList>
    </citation>
    <scope>NUCLEOTIDE SEQUENCE [LARGE SCALE GENOMIC DNA]</scope>
    <source>
        <strain evidence="1 2">TC1</strain>
    </source>
</reference>
<dbReference type="KEGG" id="aau:AAur_pTC20127"/>
<keyword evidence="2" id="KW-1185">Reference proteome</keyword>
<dbReference type="EMBL" id="CP000476">
    <property type="protein sequence ID" value="ABM10626.1"/>
    <property type="molecule type" value="Genomic_DNA"/>
</dbReference>
<organism evidence="1 2">
    <name type="scientific">Paenarthrobacter aurescens (strain TC1)</name>
    <dbReference type="NCBI Taxonomy" id="290340"/>
    <lineage>
        <taxon>Bacteria</taxon>
        <taxon>Bacillati</taxon>
        <taxon>Actinomycetota</taxon>
        <taxon>Actinomycetes</taxon>
        <taxon>Micrococcales</taxon>
        <taxon>Micrococcaceae</taxon>
        <taxon>Paenarthrobacter</taxon>
    </lineage>
</organism>
<name>A1RDH4_PAEAT</name>
<accession>A1RDH4</accession>
<dbReference type="Proteomes" id="UP000000637">
    <property type="component" value="Plasmid pTC2"/>
</dbReference>
<geneLocation type="plasmid" evidence="1 2">
    <name>pTC2</name>
</geneLocation>
<gene>
    <name evidence="1" type="ordered locus">AAur_pTC20127</name>
</gene>
<evidence type="ECO:0000313" key="2">
    <source>
        <dbReference type="Proteomes" id="UP000000637"/>
    </source>
</evidence>